<sequence>MSKDKILKAADMLFVEKGFDATSIRELAQEAEVNIAMISYYFGSKESLLEEIIAKRLFYTRERIEEYKKMDIPAIELLFKLIDLYVDRILSHKKFNMMLHRELSLSQRHDLHERILDGLELNWNEIKKVVTDGQNGGVFKKEADVEMVIMTIFGLINQCTQGKITEKLIFRNKEEQDLKPRLKRHLKSILSSYLLEK</sequence>
<dbReference type="Pfam" id="PF17938">
    <property type="entry name" value="TetR_C_29"/>
    <property type="match status" value="1"/>
</dbReference>
<dbReference type="InterPro" id="IPR009057">
    <property type="entry name" value="Homeodomain-like_sf"/>
</dbReference>
<proteinExistence type="predicted"/>
<gene>
    <name evidence="4" type="ORF">JL102_17015</name>
</gene>
<dbReference type="PANTHER" id="PTHR30328">
    <property type="entry name" value="TRANSCRIPTIONAL REPRESSOR"/>
    <property type="match status" value="1"/>
</dbReference>
<dbReference type="PRINTS" id="PR00455">
    <property type="entry name" value="HTHTETR"/>
</dbReference>
<name>A0A937FAZ2_9BACT</name>
<protein>
    <submittedName>
        <fullName evidence="4">TetR/AcrR family transcriptional regulator</fullName>
    </submittedName>
</protein>
<dbReference type="SUPFAM" id="SSF46689">
    <property type="entry name" value="Homeodomain-like"/>
    <property type="match status" value="1"/>
</dbReference>
<dbReference type="InterPro" id="IPR036271">
    <property type="entry name" value="Tet_transcr_reg_TetR-rel_C_sf"/>
</dbReference>
<dbReference type="AlphaFoldDB" id="A0A937FAZ2"/>
<dbReference type="InterPro" id="IPR001647">
    <property type="entry name" value="HTH_TetR"/>
</dbReference>
<evidence type="ECO:0000256" key="1">
    <source>
        <dbReference type="ARBA" id="ARBA00023125"/>
    </source>
</evidence>
<accession>A0A937FAZ2</accession>
<dbReference type="EMBL" id="JAESIY010000009">
    <property type="protein sequence ID" value="MBL3657854.1"/>
    <property type="molecule type" value="Genomic_DNA"/>
</dbReference>
<dbReference type="GO" id="GO:0003677">
    <property type="term" value="F:DNA binding"/>
    <property type="evidence" value="ECO:0007669"/>
    <property type="project" value="UniProtKB-UniRule"/>
</dbReference>
<keyword evidence="5" id="KW-1185">Reference proteome</keyword>
<organism evidence="4 5">
    <name type="scientific">Fulvivirga sediminis</name>
    <dbReference type="NCBI Taxonomy" id="2803949"/>
    <lineage>
        <taxon>Bacteria</taxon>
        <taxon>Pseudomonadati</taxon>
        <taxon>Bacteroidota</taxon>
        <taxon>Cytophagia</taxon>
        <taxon>Cytophagales</taxon>
        <taxon>Fulvivirgaceae</taxon>
        <taxon>Fulvivirga</taxon>
    </lineage>
</organism>
<dbReference type="PROSITE" id="PS50977">
    <property type="entry name" value="HTH_TETR_2"/>
    <property type="match status" value="1"/>
</dbReference>
<comment type="caution">
    <text evidence="4">The sequence shown here is derived from an EMBL/GenBank/DDBJ whole genome shotgun (WGS) entry which is preliminary data.</text>
</comment>
<evidence type="ECO:0000313" key="5">
    <source>
        <dbReference type="Proteomes" id="UP000659388"/>
    </source>
</evidence>
<feature type="DNA-binding region" description="H-T-H motif" evidence="2">
    <location>
        <begin position="23"/>
        <end position="42"/>
    </location>
</feature>
<feature type="domain" description="HTH tetR-type" evidence="3">
    <location>
        <begin position="1"/>
        <end position="60"/>
    </location>
</feature>
<evidence type="ECO:0000256" key="2">
    <source>
        <dbReference type="PROSITE-ProRule" id="PRU00335"/>
    </source>
</evidence>
<dbReference type="Proteomes" id="UP000659388">
    <property type="component" value="Unassembled WGS sequence"/>
</dbReference>
<dbReference type="PROSITE" id="PS01081">
    <property type="entry name" value="HTH_TETR_1"/>
    <property type="match status" value="1"/>
</dbReference>
<dbReference type="Gene3D" id="1.10.357.10">
    <property type="entry name" value="Tetracycline Repressor, domain 2"/>
    <property type="match status" value="1"/>
</dbReference>
<dbReference type="SUPFAM" id="SSF48498">
    <property type="entry name" value="Tetracyclin repressor-like, C-terminal domain"/>
    <property type="match status" value="1"/>
</dbReference>
<dbReference type="Pfam" id="PF00440">
    <property type="entry name" value="TetR_N"/>
    <property type="match status" value="1"/>
</dbReference>
<dbReference type="InterPro" id="IPR041474">
    <property type="entry name" value="NicS_C"/>
</dbReference>
<reference evidence="4" key="1">
    <citation type="submission" date="2021-01" db="EMBL/GenBank/DDBJ databases">
        <title>Fulvivirga kasyanovii gen. nov., sp nov., a novel member of the phylum Bacteroidetes isolated from seawater in a mussel farm.</title>
        <authorList>
            <person name="Zhao L.-H."/>
            <person name="Wang Z.-J."/>
        </authorList>
    </citation>
    <scope>NUCLEOTIDE SEQUENCE</scope>
    <source>
        <strain evidence="4">2943</strain>
    </source>
</reference>
<dbReference type="RefSeq" id="WP_202245637.1">
    <property type="nucleotide sequence ID" value="NZ_JAESIY010000009.1"/>
</dbReference>
<evidence type="ECO:0000259" key="3">
    <source>
        <dbReference type="PROSITE" id="PS50977"/>
    </source>
</evidence>
<dbReference type="PANTHER" id="PTHR30328:SF54">
    <property type="entry name" value="HTH-TYPE TRANSCRIPTIONAL REPRESSOR SCO4008"/>
    <property type="match status" value="1"/>
</dbReference>
<keyword evidence="1 2" id="KW-0238">DNA-binding</keyword>
<dbReference type="InterPro" id="IPR050109">
    <property type="entry name" value="HTH-type_TetR-like_transc_reg"/>
</dbReference>
<evidence type="ECO:0000313" key="4">
    <source>
        <dbReference type="EMBL" id="MBL3657854.1"/>
    </source>
</evidence>
<dbReference type="InterPro" id="IPR023772">
    <property type="entry name" value="DNA-bd_HTH_TetR-type_CS"/>
</dbReference>